<keyword evidence="1" id="KW-0408">Iron</keyword>
<dbReference type="PANTHER" id="PTHR42954:SF2">
    <property type="entry name" value="FE(2+) TRANSPORT PROTEIN A"/>
    <property type="match status" value="1"/>
</dbReference>
<dbReference type="EMBL" id="LNQE01001233">
    <property type="protein sequence ID" value="KUG20035.1"/>
    <property type="molecule type" value="Genomic_DNA"/>
</dbReference>
<dbReference type="SUPFAM" id="SSF50037">
    <property type="entry name" value="C-terminal domain of transcriptional repressors"/>
    <property type="match status" value="1"/>
</dbReference>
<gene>
    <name evidence="3" type="ORF">ASZ90_010237</name>
</gene>
<organism evidence="3">
    <name type="scientific">hydrocarbon metagenome</name>
    <dbReference type="NCBI Taxonomy" id="938273"/>
    <lineage>
        <taxon>unclassified sequences</taxon>
        <taxon>metagenomes</taxon>
        <taxon>ecological metagenomes</taxon>
    </lineage>
</organism>
<dbReference type="InterPro" id="IPR008988">
    <property type="entry name" value="Transcriptional_repressor_C"/>
</dbReference>
<protein>
    <recommendedName>
        <fullName evidence="2">Ferrous iron transporter FeoA-like domain-containing protein</fullName>
    </recommendedName>
</protein>
<name>A0A0W8FI97_9ZZZZ</name>
<dbReference type="AlphaFoldDB" id="A0A0W8FI97"/>
<evidence type="ECO:0000313" key="3">
    <source>
        <dbReference type="EMBL" id="KUG20035.1"/>
    </source>
</evidence>
<dbReference type="InterPro" id="IPR007167">
    <property type="entry name" value="Fe-transptr_FeoA-like"/>
</dbReference>
<reference evidence="3" key="1">
    <citation type="journal article" date="2015" name="Proc. Natl. Acad. Sci. U.S.A.">
        <title>Networks of energetic and metabolic interactions define dynamics in microbial communities.</title>
        <authorList>
            <person name="Embree M."/>
            <person name="Liu J.K."/>
            <person name="Al-Bassam M.M."/>
            <person name="Zengler K."/>
        </authorList>
    </citation>
    <scope>NUCLEOTIDE SEQUENCE</scope>
</reference>
<accession>A0A0W8FI97</accession>
<dbReference type="PANTHER" id="PTHR42954">
    <property type="entry name" value="FE(2+) TRANSPORT PROTEIN A"/>
    <property type="match status" value="1"/>
</dbReference>
<dbReference type="Pfam" id="PF04023">
    <property type="entry name" value="FeoA"/>
    <property type="match status" value="1"/>
</dbReference>
<evidence type="ECO:0000259" key="2">
    <source>
        <dbReference type="Pfam" id="PF04023"/>
    </source>
</evidence>
<evidence type="ECO:0000256" key="1">
    <source>
        <dbReference type="ARBA" id="ARBA00023004"/>
    </source>
</evidence>
<proteinExistence type="predicted"/>
<feature type="domain" description="Ferrous iron transporter FeoA-like" evidence="2">
    <location>
        <begin position="1"/>
        <end position="42"/>
    </location>
</feature>
<sequence>MGLVPGARVEMLRTAPLGDPVEYRVRGYCLAIRKADAGLIDVMPEEQ</sequence>
<dbReference type="GO" id="GO:0046914">
    <property type="term" value="F:transition metal ion binding"/>
    <property type="evidence" value="ECO:0007669"/>
    <property type="project" value="InterPro"/>
</dbReference>
<dbReference type="InterPro" id="IPR038157">
    <property type="entry name" value="FeoA_core_dom"/>
</dbReference>
<dbReference type="Gene3D" id="2.30.30.90">
    <property type="match status" value="1"/>
</dbReference>
<comment type="caution">
    <text evidence="3">The sequence shown here is derived from an EMBL/GenBank/DDBJ whole genome shotgun (WGS) entry which is preliminary data.</text>
</comment>
<dbReference type="InterPro" id="IPR052713">
    <property type="entry name" value="FeoA"/>
</dbReference>